<dbReference type="OrthoDB" id="75502at2759"/>
<evidence type="ECO:0000259" key="2">
    <source>
        <dbReference type="PROSITE" id="PS50106"/>
    </source>
</evidence>
<sequence length="662" mass="72537">MMESFGIDEFGREHFVVEAARGRLGISLGEDGHGFVVVRCLDVLTPKELEGWEPSDRHRVELLREVLQEGDRLVEIQGEDIVHCSLAEVISRLSKLSAIKRHLTFARYHSTGFDTKKYDVEKLVLARLPRGPLGLQINECIPYGAFIEDFQLLPDGSMSRLAKHPKIHRGCQIINVNGVDVTSMSREEVIAHLSTLRDQDKEVVFYRTARRTCSSIYKVESSASERHLGFTLDENESVRCVVTSVGPRGHSSISPGDVLIGVNSTDISWMGRKESIEFVKDTPLPRQLIFVRLGEQAIPECHQISLASGPLGVNLDGQEPHHAKITGFTTPADADQPAFKSCSSFLPGSFIVSIGKLDVSTHDLASISGMLVKLKNHPKQIVVANTPLLHILAGEAPIQRVKVPKGPLGIHFDSSRAGAAVISGYYKLQDDKVGEVEKTSRIPVGSTLLRINGLNVSCLTLEETLGVLKKLSDKPKELEFYVDDSAQDINTKTVDIRVPPGPLGIDLKSSISNKEATKEEKRDSVTKPIEYMINMSSWTGSRSLYRLLVDPTTRSLQITSAKPSTPKSGKQSASISVAFSEIVSLDCGKGARFSSQSSPSSSRSLFRSSSSTLNTDATDRANVCISLSSSKKSIEFDMRSIDERAAFAQHLHAFLPALVPQS</sequence>
<feature type="compositionally biased region" description="Low complexity" evidence="1">
    <location>
        <begin position="592"/>
        <end position="611"/>
    </location>
</feature>
<organism evidence="3 4">
    <name type="scientific">Pythium oligandrum</name>
    <name type="common">Mycoparasitic fungus</name>
    <dbReference type="NCBI Taxonomy" id="41045"/>
    <lineage>
        <taxon>Eukaryota</taxon>
        <taxon>Sar</taxon>
        <taxon>Stramenopiles</taxon>
        <taxon>Oomycota</taxon>
        <taxon>Peronosporomycetes</taxon>
        <taxon>Pythiales</taxon>
        <taxon>Pythiaceae</taxon>
        <taxon>Pythium</taxon>
    </lineage>
</organism>
<gene>
    <name evidence="3" type="ORF">Poli38472_006659</name>
</gene>
<feature type="region of interest" description="Disordered" evidence="1">
    <location>
        <begin position="592"/>
        <end position="613"/>
    </location>
</feature>
<dbReference type="Pfam" id="PF00595">
    <property type="entry name" value="PDZ"/>
    <property type="match status" value="1"/>
</dbReference>
<keyword evidence="4" id="KW-1185">Reference proteome</keyword>
<dbReference type="EMBL" id="SPLM01000145">
    <property type="protein sequence ID" value="TMW56649.1"/>
    <property type="molecule type" value="Genomic_DNA"/>
</dbReference>
<dbReference type="InterPro" id="IPR001478">
    <property type="entry name" value="PDZ"/>
</dbReference>
<evidence type="ECO:0000313" key="4">
    <source>
        <dbReference type="Proteomes" id="UP000794436"/>
    </source>
</evidence>
<accession>A0A8K1C4Z4</accession>
<evidence type="ECO:0000313" key="3">
    <source>
        <dbReference type="EMBL" id="TMW56649.1"/>
    </source>
</evidence>
<evidence type="ECO:0000256" key="1">
    <source>
        <dbReference type="SAM" id="MobiDB-lite"/>
    </source>
</evidence>
<dbReference type="SMART" id="SM00228">
    <property type="entry name" value="PDZ"/>
    <property type="match status" value="4"/>
</dbReference>
<dbReference type="Gene3D" id="2.30.42.10">
    <property type="match status" value="1"/>
</dbReference>
<proteinExistence type="predicted"/>
<feature type="domain" description="PDZ" evidence="2">
    <location>
        <begin position="216"/>
        <end position="294"/>
    </location>
</feature>
<name>A0A8K1C4Z4_PYTOL</name>
<dbReference type="InterPro" id="IPR036034">
    <property type="entry name" value="PDZ_sf"/>
</dbReference>
<dbReference type="SUPFAM" id="SSF50156">
    <property type="entry name" value="PDZ domain-like"/>
    <property type="match status" value="2"/>
</dbReference>
<reference evidence="3" key="1">
    <citation type="submission" date="2019-03" db="EMBL/GenBank/DDBJ databases">
        <title>Long read genome sequence of the mycoparasitic Pythium oligandrum ATCC 38472 isolated from sugarbeet rhizosphere.</title>
        <authorList>
            <person name="Gaulin E."/>
        </authorList>
    </citation>
    <scope>NUCLEOTIDE SEQUENCE</scope>
    <source>
        <strain evidence="3">ATCC 38472_TT</strain>
    </source>
</reference>
<comment type="caution">
    <text evidence="3">The sequence shown here is derived from an EMBL/GenBank/DDBJ whole genome shotgun (WGS) entry which is preliminary data.</text>
</comment>
<dbReference type="Proteomes" id="UP000794436">
    <property type="component" value="Unassembled WGS sequence"/>
</dbReference>
<dbReference type="PROSITE" id="PS50106">
    <property type="entry name" value="PDZ"/>
    <property type="match status" value="1"/>
</dbReference>
<protein>
    <recommendedName>
        <fullName evidence="2">PDZ domain-containing protein</fullName>
    </recommendedName>
</protein>
<dbReference type="AlphaFoldDB" id="A0A8K1C4Z4"/>